<dbReference type="Proteomes" id="UP000271162">
    <property type="component" value="Unassembled WGS sequence"/>
</dbReference>
<comment type="pathway">
    <text evidence="3">tRNA modification; 5-methoxycarbonylmethyl-2-thiouridine-tRNA biosynthesis.</text>
</comment>
<dbReference type="GO" id="GO:0016783">
    <property type="term" value="F:sulfurtransferase activity"/>
    <property type="evidence" value="ECO:0007669"/>
    <property type="project" value="TreeGrafter"/>
</dbReference>
<keyword evidence="1 3" id="KW-0963">Cytoplasm</keyword>
<dbReference type="InterPro" id="IPR014729">
    <property type="entry name" value="Rossmann-like_a/b/a_fold"/>
</dbReference>
<dbReference type="WBParaSite" id="NBR_0000127001-mRNA-1">
    <property type="protein sequence ID" value="NBR_0000127001-mRNA-1"/>
    <property type="gene ID" value="NBR_0000127001"/>
</dbReference>
<dbReference type="STRING" id="27835.A0A0N4XFG8"/>
<comment type="function">
    <text evidence="3">Plays a central role in 2-thiolation of mcm(5)S(2)U at tRNA wobble positions of tRNA(Lys), tRNA(Glu) and tRNA(Gln). May act by forming a heterodimer with NCS6/CTU1 that ligates sulfur from thiocarboxylated URM1 onto the uridine of tRNAs at wobble position.</text>
</comment>
<evidence type="ECO:0000313" key="6">
    <source>
        <dbReference type="WBParaSite" id="NBR_0000127001-mRNA-1"/>
    </source>
</evidence>
<accession>A0A0N4XFG8</accession>
<dbReference type="GO" id="GO:0000049">
    <property type="term" value="F:tRNA binding"/>
    <property type="evidence" value="ECO:0007669"/>
    <property type="project" value="InterPro"/>
</dbReference>
<dbReference type="PANTHER" id="PTHR20882:SF14">
    <property type="entry name" value="CYTOPLASMIC TRNA 2-THIOLATION PROTEIN 2"/>
    <property type="match status" value="1"/>
</dbReference>
<organism evidence="6">
    <name type="scientific">Nippostrongylus brasiliensis</name>
    <name type="common">Rat hookworm</name>
    <dbReference type="NCBI Taxonomy" id="27835"/>
    <lineage>
        <taxon>Eukaryota</taxon>
        <taxon>Metazoa</taxon>
        <taxon>Ecdysozoa</taxon>
        <taxon>Nematoda</taxon>
        <taxon>Chromadorea</taxon>
        <taxon>Rhabditida</taxon>
        <taxon>Rhabditina</taxon>
        <taxon>Rhabditomorpha</taxon>
        <taxon>Strongyloidea</taxon>
        <taxon>Heligmosomidae</taxon>
        <taxon>Nippostrongylus</taxon>
    </lineage>
</organism>
<evidence type="ECO:0000256" key="3">
    <source>
        <dbReference type="HAMAP-Rule" id="MF_03054"/>
    </source>
</evidence>
<sequence>MDEIDTHTTTPGRGKRFEECAKCTEEAVHVSTTTRTAYCSSCFVKMVKAKFRSSLSKQKIFRGKDTRRALVVVDGSTESAYLFRQIEDSVKQTNFKRLMIEPSFLVILSSTNELEVKAVQNKLSILREALPSCSFYLVHLAAVFEYERVENDGTCHGFRHVQKLTELCSSIETVSSREEVLRLLRIRLIQQIAKDLGLSKIVVASNSDELAQLAISQLCLGRGGAVSEMTNVIENTAAGVTFIRPLRDVSTEEATTALRLENVEHYAFLPNIHDQLSSVSYAYEAGTKGSIQLCVSRFIRNLFNDGFKGTAPNILGAVSKVHDQEGSALCTLCGYSFSSQGSFCYVCSSIVNDFPASSLPILLGERLR</sequence>
<dbReference type="Gene3D" id="3.40.50.620">
    <property type="entry name" value="HUPs"/>
    <property type="match status" value="1"/>
</dbReference>
<proteinExistence type="inferred from homology"/>
<evidence type="ECO:0000313" key="4">
    <source>
        <dbReference type="EMBL" id="VDL64609.1"/>
    </source>
</evidence>
<protein>
    <recommendedName>
        <fullName evidence="3">Cytoplasmic tRNA 2-thiolation protein 2</fullName>
    </recommendedName>
</protein>
<comment type="similarity">
    <text evidence="3">Belongs to the CTU2/NCS2 family.</text>
</comment>
<dbReference type="GO" id="GO:0002143">
    <property type="term" value="P:tRNA wobble position uridine thiolation"/>
    <property type="evidence" value="ECO:0007669"/>
    <property type="project" value="TreeGrafter"/>
</dbReference>
<gene>
    <name evidence="4" type="ORF">NBR_LOCUS1271</name>
</gene>
<dbReference type="GO" id="GO:0032447">
    <property type="term" value="P:protein urmylation"/>
    <property type="evidence" value="ECO:0007669"/>
    <property type="project" value="UniProtKB-UniRule"/>
</dbReference>
<name>A0A0N4XFG8_NIPBR</name>
<dbReference type="GO" id="GO:0016779">
    <property type="term" value="F:nucleotidyltransferase activity"/>
    <property type="evidence" value="ECO:0007669"/>
    <property type="project" value="UniProtKB-UniRule"/>
</dbReference>
<dbReference type="GO" id="GO:0005829">
    <property type="term" value="C:cytosol"/>
    <property type="evidence" value="ECO:0007669"/>
    <property type="project" value="TreeGrafter"/>
</dbReference>
<reference evidence="6" key="1">
    <citation type="submission" date="2017-02" db="UniProtKB">
        <authorList>
            <consortium name="WormBaseParasite"/>
        </authorList>
    </citation>
    <scope>IDENTIFICATION</scope>
</reference>
<evidence type="ECO:0000313" key="5">
    <source>
        <dbReference type="Proteomes" id="UP000271162"/>
    </source>
</evidence>
<keyword evidence="2 3" id="KW-0819">tRNA processing</keyword>
<evidence type="ECO:0000256" key="2">
    <source>
        <dbReference type="ARBA" id="ARBA00022694"/>
    </source>
</evidence>
<comment type="subcellular location">
    <subcellularLocation>
        <location evidence="3">Cytoplasm</location>
    </subcellularLocation>
</comment>
<dbReference type="InterPro" id="IPR019407">
    <property type="entry name" value="CTU2"/>
</dbReference>
<evidence type="ECO:0000256" key="1">
    <source>
        <dbReference type="ARBA" id="ARBA00022490"/>
    </source>
</evidence>
<reference evidence="4 5" key="2">
    <citation type="submission" date="2018-11" db="EMBL/GenBank/DDBJ databases">
        <authorList>
            <consortium name="Pathogen Informatics"/>
        </authorList>
    </citation>
    <scope>NUCLEOTIDE SEQUENCE [LARGE SCALE GENOMIC DNA]</scope>
</reference>
<dbReference type="OMA" id="PFTETNC"/>
<dbReference type="HAMAP" id="MF_03054">
    <property type="entry name" value="CTU2"/>
    <property type="match status" value="1"/>
</dbReference>
<dbReference type="SUPFAM" id="SSF52402">
    <property type="entry name" value="Adenine nucleotide alpha hydrolases-like"/>
    <property type="match status" value="1"/>
</dbReference>
<keyword evidence="5" id="KW-1185">Reference proteome</keyword>
<dbReference type="UniPathway" id="UPA00988"/>
<dbReference type="PANTHER" id="PTHR20882">
    <property type="entry name" value="CYTOPLASMIC TRNA 2-THIOLATION PROTEIN 2"/>
    <property type="match status" value="1"/>
</dbReference>
<dbReference type="EMBL" id="UYSL01000928">
    <property type="protein sequence ID" value="VDL64609.1"/>
    <property type="molecule type" value="Genomic_DNA"/>
</dbReference>
<dbReference type="AlphaFoldDB" id="A0A0N4XFG8"/>